<sequence>EYYIFLENHLEAAQNGENIIEHLSILNNEINNYILEFVKDYIWQVDCFQLNVQTKGQSVLNQCSNNSSDLLINIPEHLYGSTCIGENIEDEWFIVFLLYKISQQFPHVIIQVRDNDGEFLLIQAAENLPNWANPDVCNNQVFLKNGKVHIIPPHLLRNSNQGISESLKLFNSQAQSIYTSEKIEKLIMEKIREYPQKAKDLSHHITAFIPRKIAKILIEKPQLISAAIRAFCNRDTIDMKLCRLAKHFAPNDRVFHYIKMNKFLYAMLNGSKYFPDRKQDWEIP</sequence>
<proteinExistence type="predicted"/>
<gene>
    <name evidence="1" type="ORF">g.44465</name>
</gene>
<feature type="non-terminal residue" evidence="1">
    <location>
        <position position="284"/>
    </location>
</feature>
<dbReference type="Pfam" id="PF07093">
    <property type="entry name" value="SGT1"/>
    <property type="match status" value="1"/>
</dbReference>
<organism evidence="1">
    <name type="scientific">Cuerna arida</name>
    <dbReference type="NCBI Taxonomy" id="1464854"/>
    <lineage>
        <taxon>Eukaryota</taxon>
        <taxon>Metazoa</taxon>
        <taxon>Ecdysozoa</taxon>
        <taxon>Arthropoda</taxon>
        <taxon>Hexapoda</taxon>
        <taxon>Insecta</taxon>
        <taxon>Pterygota</taxon>
        <taxon>Neoptera</taxon>
        <taxon>Paraneoptera</taxon>
        <taxon>Hemiptera</taxon>
        <taxon>Auchenorrhyncha</taxon>
        <taxon>Membracoidea</taxon>
        <taxon>Cicadellidae</taxon>
        <taxon>Cicadellinae</taxon>
        <taxon>Proconiini</taxon>
        <taxon>Cuerna</taxon>
    </lineage>
</organism>
<accession>A0A1B6EM34</accession>
<dbReference type="PANTHER" id="PTHR13060:SF0">
    <property type="entry name" value="PROTEIN ECDYSONELESS HOMOLOG"/>
    <property type="match status" value="1"/>
</dbReference>
<name>A0A1B6EM34_9HEMI</name>
<feature type="non-terminal residue" evidence="1">
    <location>
        <position position="1"/>
    </location>
</feature>
<dbReference type="AlphaFoldDB" id="A0A1B6EM34"/>
<dbReference type="EMBL" id="GECZ01030805">
    <property type="protein sequence ID" value="JAS38964.1"/>
    <property type="molecule type" value="Transcribed_RNA"/>
</dbReference>
<dbReference type="GO" id="GO:0005634">
    <property type="term" value="C:nucleus"/>
    <property type="evidence" value="ECO:0007669"/>
    <property type="project" value="TreeGrafter"/>
</dbReference>
<protein>
    <submittedName>
        <fullName evidence="1">Uncharacterized protein</fullName>
    </submittedName>
</protein>
<evidence type="ECO:0000313" key="1">
    <source>
        <dbReference type="EMBL" id="JAS38964.1"/>
    </source>
</evidence>
<reference evidence="1" key="1">
    <citation type="submission" date="2015-11" db="EMBL/GenBank/DDBJ databases">
        <title>De novo transcriptome assembly of four potential Pierce s Disease insect vectors from Arizona vineyards.</title>
        <authorList>
            <person name="Tassone E.E."/>
        </authorList>
    </citation>
    <scope>NUCLEOTIDE SEQUENCE</scope>
</reference>
<dbReference type="PANTHER" id="PTHR13060">
    <property type="entry name" value="SGT1 PROTEIN HSGT1 SUPPRESSOR OF GCR2"/>
    <property type="match status" value="1"/>
</dbReference>
<dbReference type="InterPro" id="IPR010770">
    <property type="entry name" value="Ecd"/>
</dbReference>